<dbReference type="InterPro" id="IPR007460">
    <property type="entry name" value="BrnT_toxin"/>
</dbReference>
<protein>
    <submittedName>
        <fullName evidence="2">BrnT family toxin</fullName>
    </submittedName>
</protein>
<dbReference type="EMBL" id="JACNJD010000284">
    <property type="protein sequence ID" value="MBC8178497.1"/>
    <property type="molecule type" value="Genomic_DNA"/>
</dbReference>
<dbReference type="Gene3D" id="3.10.450.530">
    <property type="entry name" value="Ribonuclease toxin, BrnT, of type II toxin-antitoxin system"/>
    <property type="match status" value="1"/>
</dbReference>
<reference evidence="2 3" key="1">
    <citation type="submission" date="2020-08" db="EMBL/GenBank/DDBJ databases">
        <title>Bridging the membrane lipid divide: bacteria of the FCB group superphylum have the potential to synthesize archaeal ether lipids.</title>
        <authorList>
            <person name="Villanueva L."/>
            <person name="Von Meijenfeldt F.A.B."/>
            <person name="Westbye A.B."/>
            <person name="Yadav S."/>
            <person name="Hopmans E.C."/>
            <person name="Dutilh B.E."/>
            <person name="Sinninghe Damste J.S."/>
        </authorList>
    </citation>
    <scope>NUCLEOTIDE SEQUENCE [LARGE SCALE GENOMIC DNA]</scope>
    <source>
        <strain evidence="2">NIOZ-UU27</strain>
    </source>
</reference>
<dbReference type="Pfam" id="PF04365">
    <property type="entry name" value="BrnT_toxin"/>
    <property type="match status" value="1"/>
</dbReference>
<sequence length="92" mass="10595">MLTFEWHPQKAESNTEKHDVSFEEASTVFQDPLSLTINDPLHSTGEVRMVQIGISHHNRLLVVVHTERGDNIRIISARKANRKERGNYESDE</sequence>
<dbReference type="Proteomes" id="UP000650524">
    <property type="component" value="Unassembled WGS sequence"/>
</dbReference>
<organism evidence="2 3">
    <name type="scientific">Candidatus Desulfacyla euxinica</name>
    <dbReference type="NCBI Taxonomy" id="2841693"/>
    <lineage>
        <taxon>Bacteria</taxon>
        <taxon>Deltaproteobacteria</taxon>
        <taxon>Candidatus Desulfacyla</taxon>
    </lineage>
</organism>
<dbReference type="InterPro" id="IPR038573">
    <property type="entry name" value="BrnT_sf"/>
</dbReference>
<evidence type="ECO:0000256" key="1">
    <source>
        <dbReference type="SAM" id="MobiDB-lite"/>
    </source>
</evidence>
<accession>A0A8J6N1T1</accession>
<proteinExistence type="predicted"/>
<dbReference type="AlphaFoldDB" id="A0A8J6N1T1"/>
<evidence type="ECO:0000313" key="2">
    <source>
        <dbReference type="EMBL" id="MBC8178497.1"/>
    </source>
</evidence>
<feature type="region of interest" description="Disordered" evidence="1">
    <location>
        <begin position="1"/>
        <end position="21"/>
    </location>
</feature>
<comment type="caution">
    <text evidence="2">The sequence shown here is derived from an EMBL/GenBank/DDBJ whole genome shotgun (WGS) entry which is preliminary data.</text>
</comment>
<feature type="compositionally biased region" description="Basic and acidic residues" evidence="1">
    <location>
        <begin position="7"/>
        <end position="21"/>
    </location>
</feature>
<gene>
    <name evidence="2" type="ORF">H8E19_13915</name>
</gene>
<evidence type="ECO:0000313" key="3">
    <source>
        <dbReference type="Proteomes" id="UP000650524"/>
    </source>
</evidence>
<name>A0A8J6N1T1_9DELT</name>